<dbReference type="GO" id="GO:0052757">
    <property type="term" value="F:chondroitin hydrolase activity"/>
    <property type="evidence" value="ECO:0007669"/>
    <property type="project" value="TreeGrafter"/>
</dbReference>
<dbReference type="InterPro" id="IPR052369">
    <property type="entry name" value="UG_Glycosaminoglycan_Hydrolase"/>
</dbReference>
<dbReference type="RefSeq" id="WP_150894032.1">
    <property type="nucleotide sequence ID" value="NZ_VXDD01000001.1"/>
</dbReference>
<protein>
    <submittedName>
        <fullName evidence="3">Glycosyl hydrolase</fullName>
    </submittedName>
</protein>
<comment type="similarity">
    <text evidence="2">Belongs to the glycosyl hydrolase 88 family.</text>
</comment>
<dbReference type="InterPro" id="IPR012341">
    <property type="entry name" value="6hp_glycosidase-like_sf"/>
</dbReference>
<evidence type="ECO:0000256" key="1">
    <source>
        <dbReference type="ARBA" id="ARBA00022801"/>
    </source>
</evidence>
<dbReference type="SUPFAM" id="SSF48208">
    <property type="entry name" value="Six-hairpin glycosidases"/>
    <property type="match status" value="1"/>
</dbReference>
<evidence type="ECO:0000256" key="2">
    <source>
        <dbReference type="ARBA" id="ARBA00038358"/>
    </source>
</evidence>
<sequence>MTNEKMYPETRYDQKQFQHHLMKVVDFTKNNIKKIGINNPKIGTTDHQWIYCGPSDWVSSFWTGQLWLCYQLTGEDVFKNSANFRKAYFKEMLANPDWHDHDLGFQFSLSCVAGHMLTEDEEYKEMAIQAAHSLYLRFRRIGKYIVAWNETHILGPEKTQGKTIIDSLQNTALMFWAAEQTGSNLLRGAAIEHSETLAKHIVRDDFSTFHTFNFDPLTQEPIKGETFQGYADDSCWARGQSWAIHGFAQTYAYTGDRKFLELAKKVSYFAMEHLREDSVPVWDYRLPKYEPQYKDSSAGAVTAAGFLLIASLCDDEKERDLFEQWGMHLVNGLMEQCDLTDNNEALGLLKNGASFVARDMCDNMLPYGDYYYLEALMRICGHKRYFW</sequence>
<dbReference type="GO" id="GO:0000272">
    <property type="term" value="P:polysaccharide catabolic process"/>
    <property type="evidence" value="ECO:0007669"/>
    <property type="project" value="TreeGrafter"/>
</dbReference>
<dbReference type="PANTHER" id="PTHR36845:SF1">
    <property type="entry name" value="HYDROLASE, PUTATIVE (AFU_ORTHOLOGUE AFUA_7G05090)-RELATED"/>
    <property type="match status" value="1"/>
</dbReference>
<reference evidence="3 4" key="1">
    <citation type="submission" date="2019-09" db="EMBL/GenBank/DDBJ databases">
        <title>Vibrio Fortis S7-72.</title>
        <authorList>
            <person name="Das S.K."/>
        </authorList>
    </citation>
    <scope>NUCLEOTIDE SEQUENCE [LARGE SCALE GENOMIC DNA]</scope>
    <source>
        <strain evidence="3 4">S7-72</strain>
    </source>
</reference>
<keyword evidence="1 3" id="KW-0378">Hydrolase</keyword>
<dbReference type="Proteomes" id="UP000326687">
    <property type="component" value="Unassembled WGS sequence"/>
</dbReference>
<accession>A0A5N3S8W9</accession>
<proteinExistence type="inferred from homology"/>
<dbReference type="Gene3D" id="1.50.10.10">
    <property type="match status" value="1"/>
</dbReference>
<name>A0A5N3S8W9_9VIBR</name>
<organism evidence="3 4">
    <name type="scientific">Vibrio fortis</name>
    <dbReference type="NCBI Taxonomy" id="212667"/>
    <lineage>
        <taxon>Bacteria</taxon>
        <taxon>Pseudomonadati</taxon>
        <taxon>Pseudomonadota</taxon>
        <taxon>Gammaproteobacteria</taxon>
        <taxon>Vibrionales</taxon>
        <taxon>Vibrionaceae</taxon>
        <taxon>Vibrio</taxon>
    </lineage>
</organism>
<evidence type="ECO:0000313" key="4">
    <source>
        <dbReference type="Proteomes" id="UP000326687"/>
    </source>
</evidence>
<comment type="caution">
    <text evidence="3">The sequence shown here is derived from an EMBL/GenBank/DDBJ whole genome shotgun (WGS) entry which is preliminary data.</text>
</comment>
<dbReference type="InterPro" id="IPR008928">
    <property type="entry name" value="6-hairpin_glycosidase_sf"/>
</dbReference>
<dbReference type="EMBL" id="VXDD01000001">
    <property type="protein sequence ID" value="KAB0303276.1"/>
    <property type="molecule type" value="Genomic_DNA"/>
</dbReference>
<evidence type="ECO:0000313" key="3">
    <source>
        <dbReference type="EMBL" id="KAB0303276.1"/>
    </source>
</evidence>
<dbReference type="PANTHER" id="PTHR36845">
    <property type="entry name" value="HYDROLASE, PUTATIVE (AFU_ORTHOLOGUE AFUA_7G05090)-RELATED"/>
    <property type="match status" value="1"/>
</dbReference>
<dbReference type="AlphaFoldDB" id="A0A5N3S8W9"/>
<gene>
    <name evidence="3" type="ORF">F2Z80_04555</name>
</gene>